<dbReference type="InterPro" id="IPR036770">
    <property type="entry name" value="Ankyrin_rpt-contain_sf"/>
</dbReference>
<dbReference type="PANTHER" id="PTHR24169">
    <property type="entry name" value="NUCLEAR FACTOR NF-KAPPA-B PROTEIN"/>
    <property type="match status" value="1"/>
</dbReference>
<dbReference type="InterPro" id="IPR011539">
    <property type="entry name" value="RHD_DNA_bind_dom"/>
</dbReference>
<dbReference type="PANTHER" id="PTHR24169:SF28">
    <property type="entry name" value="NUCLEAR FACTOR NF-KAPPA-B P110 SUBUNIT"/>
    <property type="match status" value="1"/>
</dbReference>
<dbReference type="Pfam" id="PF00554">
    <property type="entry name" value="RHD_DNA_bind"/>
    <property type="match status" value="1"/>
</dbReference>
<accession>A0AAW1D7H0</accession>
<dbReference type="Gene3D" id="2.60.40.10">
    <property type="entry name" value="Immunoglobulins"/>
    <property type="match status" value="1"/>
</dbReference>
<dbReference type="InterPro" id="IPR013783">
    <property type="entry name" value="Ig-like_fold"/>
</dbReference>
<dbReference type="GO" id="GO:0000978">
    <property type="term" value="F:RNA polymerase II cis-regulatory region sequence-specific DNA binding"/>
    <property type="evidence" value="ECO:0007669"/>
    <property type="project" value="TreeGrafter"/>
</dbReference>
<name>A0AAW1D7H0_9HEMI</name>
<comment type="caution">
    <text evidence="3">The sequence shown here is derived from an EMBL/GenBank/DDBJ whole genome shotgun (WGS) entry which is preliminary data.</text>
</comment>
<dbReference type="InterPro" id="IPR002110">
    <property type="entry name" value="Ankyrin_rpt"/>
</dbReference>
<evidence type="ECO:0000313" key="3">
    <source>
        <dbReference type="EMBL" id="KAK9506497.1"/>
    </source>
</evidence>
<feature type="repeat" description="ANK" evidence="1">
    <location>
        <begin position="565"/>
        <end position="597"/>
    </location>
</feature>
<dbReference type="Pfam" id="PF12796">
    <property type="entry name" value="Ank_2"/>
    <property type="match status" value="2"/>
</dbReference>
<dbReference type="EMBL" id="JAPXFL010000005">
    <property type="protein sequence ID" value="KAK9506497.1"/>
    <property type="molecule type" value="Genomic_DNA"/>
</dbReference>
<dbReference type="GO" id="GO:0000981">
    <property type="term" value="F:DNA-binding transcription factor activity, RNA polymerase II-specific"/>
    <property type="evidence" value="ECO:0007669"/>
    <property type="project" value="TreeGrafter"/>
</dbReference>
<feature type="repeat" description="ANK" evidence="1">
    <location>
        <begin position="598"/>
        <end position="631"/>
    </location>
</feature>
<feature type="domain" description="RHD" evidence="2">
    <location>
        <begin position="45"/>
        <end position="230"/>
    </location>
</feature>
<dbReference type="Pfam" id="PF16179">
    <property type="entry name" value="RHD_dimer"/>
    <property type="match status" value="1"/>
</dbReference>
<dbReference type="AlphaFoldDB" id="A0AAW1D7H0"/>
<dbReference type="SUPFAM" id="SSF81296">
    <property type="entry name" value="E set domains"/>
    <property type="match status" value="1"/>
</dbReference>
<dbReference type="Gene3D" id="2.60.40.340">
    <property type="entry name" value="Rel homology domain (RHD), DNA-binding domain"/>
    <property type="match status" value="1"/>
</dbReference>
<dbReference type="InterPro" id="IPR014756">
    <property type="entry name" value="Ig_E-set"/>
</dbReference>
<gene>
    <name evidence="3" type="ORF">O3M35_008425</name>
</gene>
<organism evidence="3 4">
    <name type="scientific">Rhynocoris fuscipes</name>
    <dbReference type="NCBI Taxonomy" id="488301"/>
    <lineage>
        <taxon>Eukaryota</taxon>
        <taxon>Metazoa</taxon>
        <taxon>Ecdysozoa</taxon>
        <taxon>Arthropoda</taxon>
        <taxon>Hexapoda</taxon>
        <taxon>Insecta</taxon>
        <taxon>Pterygota</taxon>
        <taxon>Neoptera</taxon>
        <taxon>Paraneoptera</taxon>
        <taxon>Hemiptera</taxon>
        <taxon>Heteroptera</taxon>
        <taxon>Panheteroptera</taxon>
        <taxon>Cimicomorpha</taxon>
        <taxon>Reduviidae</taxon>
        <taxon>Harpactorinae</taxon>
        <taxon>Harpactorini</taxon>
        <taxon>Rhynocoris</taxon>
    </lineage>
</organism>
<proteinExistence type="predicted"/>
<dbReference type="InterPro" id="IPR032397">
    <property type="entry name" value="RHD_dimer"/>
</dbReference>
<evidence type="ECO:0000256" key="1">
    <source>
        <dbReference type="PROSITE-ProRule" id="PRU00023"/>
    </source>
</evidence>
<keyword evidence="1" id="KW-0040">ANK repeat</keyword>
<sequence>MNNLDLYLNDIVEMINSESSPDSGYESPERATYYAGEFEQNNFCGNVPQLEIIEQPQNYFGFRYITEYKKNKPYGPLTGVHHSKSNKTFPTVRLNNYNKKAIIRCWLCDSNKKVHLHQLLTKNNDKIKYEPHDKIVNEETNIAIFEGLNIIHAKTKDEKSLQLFHQKRCHVASGYYLRDTSEINEADLLKEVDQLEKNKVLLYFEAYDYETKEKLAETYSCEIKNTRNASTKPPKIARQSIFSGKVQGDEEVLIFVDKVPSDIKDIEIVFFELDQANKICWHAKAKIEEIWHQYGIAFRTPPYRNLLMKESKTVFFKIVRVSDNSSSNNMVFDYQPDPKVLDDYLEPLLLGKKRRLNEVLPGINLDKKLPSELNNRMEEIQNFNTFNVNNEELNANSQEQSCFILTANNEVAISNPQEQGWYILTADNEVPISNPQDQSFINSEETHTINTELWPGSPAISLDDEILLGDSIDLGDFGLDQQIVTDMPEFFDRDSANNSDSEQLLTDSVKNIDADSDKTIDPSGLVLVKDLFKLIIEDNNESNIDETIQKIKSYNIKLSDFSTAYDKNPLHIATEYKKFAYVKPLVLAGVKVNALDSDRNSPLHLAVYHNASPNTISFLLSKGADISLFNSDGETPIHLACRLGRDMHLKFLIPYMKTGATYCSKKTGDNPLHVAVKYDFLDLVNSLLKEVSVFSFNNAGFSPLDYAVKNNNEKMVSLLLNSLDLKEKKNFLLVAVALSRDLNNDKMKELLTDYLERAKQILGISDDETVLCEALNALKVHP</sequence>
<dbReference type="SUPFAM" id="SSF48403">
    <property type="entry name" value="Ankyrin repeat"/>
    <property type="match status" value="1"/>
</dbReference>
<dbReference type="SMART" id="SM00248">
    <property type="entry name" value="ANK"/>
    <property type="match status" value="5"/>
</dbReference>
<dbReference type="Proteomes" id="UP001461498">
    <property type="component" value="Unassembled WGS sequence"/>
</dbReference>
<protein>
    <recommendedName>
        <fullName evidence="2">RHD domain-containing protein</fullName>
    </recommendedName>
</protein>
<dbReference type="PROSITE" id="PS50254">
    <property type="entry name" value="REL_2"/>
    <property type="match status" value="1"/>
</dbReference>
<evidence type="ECO:0000259" key="2">
    <source>
        <dbReference type="PROSITE" id="PS50254"/>
    </source>
</evidence>
<dbReference type="Gene3D" id="1.25.40.20">
    <property type="entry name" value="Ankyrin repeat-containing domain"/>
    <property type="match status" value="1"/>
</dbReference>
<dbReference type="InterPro" id="IPR037059">
    <property type="entry name" value="RHD_DNA_bind_dom_sf"/>
</dbReference>
<evidence type="ECO:0000313" key="4">
    <source>
        <dbReference type="Proteomes" id="UP001461498"/>
    </source>
</evidence>
<dbReference type="SUPFAM" id="SSF49417">
    <property type="entry name" value="p53-like transcription factors"/>
    <property type="match status" value="1"/>
</dbReference>
<keyword evidence="4" id="KW-1185">Reference proteome</keyword>
<dbReference type="PROSITE" id="PS50297">
    <property type="entry name" value="ANK_REP_REGION"/>
    <property type="match status" value="1"/>
</dbReference>
<dbReference type="InterPro" id="IPR008967">
    <property type="entry name" value="p53-like_TF_DNA-bd_sf"/>
</dbReference>
<dbReference type="InterPro" id="IPR000451">
    <property type="entry name" value="NFkB/Dor"/>
</dbReference>
<dbReference type="PROSITE" id="PS50088">
    <property type="entry name" value="ANK_REPEAT"/>
    <property type="match status" value="2"/>
</dbReference>
<reference evidence="3 4" key="1">
    <citation type="submission" date="2022-12" db="EMBL/GenBank/DDBJ databases">
        <title>Chromosome-level genome assembly of true bugs.</title>
        <authorList>
            <person name="Ma L."/>
            <person name="Li H."/>
        </authorList>
    </citation>
    <scope>NUCLEOTIDE SEQUENCE [LARGE SCALE GENOMIC DNA]</scope>
    <source>
        <strain evidence="3">Lab_2022b</strain>
    </source>
</reference>
<dbReference type="GO" id="GO:0005737">
    <property type="term" value="C:cytoplasm"/>
    <property type="evidence" value="ECO:0007669"/>
    <property type="project" value="InterPro"/>
</dbReference>